<dbReference type="EMBL" id="AAXMUW010000030">
    <property type="protein sequence ID" value="EGQ9136431.1"/>
    <property type="molecule type" value="Genomic_DNA"/>
</dbReference>
<evidence type="ECO:0000313" key="5">
    <source>
        <dbReference type="EMBL" id="PNP27367.1"/>
    </source>
</evidence>
<dbReference type="AlphaFoldDB" id="A0A1W6U7A9"/>
<reference evidence="5 6" key="2">
    <citation type="submission" date="2017-12" db="EMBL/GenBank/DDBJ databases">
        <title>FDA dAtabase for Regulatory Grade micrObial Sequences (FDA-ARGOS): Supporting development and validation of Infectious Disease Dx tests.</title>
        <authorList>
            <person name="Hoffmann M."/>
            <person name="Allard M."/>
            <person name="Evans P."/>
            <person name="Brown E."/>
            <person name="Tallon L.J."/>
            <person name="Sadzewicz L."/>
            <person name="Sengamalay N."/>
            <person name="Ott S."/>
            <person name="Godinez A."/>
            <person name="Nagaraj S."/>
            <person name="Vavikolanu K."/>
            <person name="Aluvathingal J."/>
            <person name="Nadendla S."/>
            <person name="Hobson J."/>
            <person name="Sichtig H."/>
        </authorList>
    </citation>
    <scope>NUCLEOTIDE SEQUENCE [LARGE SCALE GENOMIC DNA]</scope>
    <source>
        <strain evidence="6">ATCC 17749</strain>
        <strain evidence="5">FDAARGOS_97</strain>
    </source>
</reference>
<evidence type="ECO:0000259" key="2">
    <source>
        <dbReference type="Pfam" id="PF03886"/>
    </source>
</evidence>
<evidence type="ECO:0000313" key="6">
    <source>
        <dbReference type="Proteomes" id="UP000054316"/>
    </source>
</evidence>
<name>A0A1W6U7A9_VIBAL</name>
<dbReference type="EMBL" id="CP017902">
    <property type="protein sequence ID" value="ARP18908.1"/>
    <property type="molecule type" value="Genomic_DNA"/>
</dbReference>
<dbReference type="EMBL" id="LOSN02000001">
    <property type="protein sequence ID" value="PNP27367.1"/>
    <property type="molecule type" value="Genomic_DNA"/>
</dbReference>
<reference evidence="4" key="3">
    <citation type="submission" date="2019-11" db="EMBL/GenBank/DDBJ databases">
        <authorList>
            <consortium name="PulseNet: The National Subtyping Network for Foodborne Disease Surveillance"/>
            <person name="Tarr C.L."/>
            <person name="Trees E."/>
            <person name="Katz L.S."/>
            <person name="Carleton-Romer H.A."/>
            <person name="Stroika S."/>
            <person name="Kucerova Z."/>
            <person name="Roache K.F."/>
            <person name="Sabol A.L."/>
            <person name="Besser J."/>
            <person name="Gerner-Smidt P."/>
        </authorList>
    </citation>
    <scope>NUCLEOTIDE SEQUENCE</scope>
    <source>
        <strain evidence="4">PNUSAV001129</strain>
    </source>
</reference>
<feature type="domain" description="ABC-type transport auxiliary lipoprotein component" evidence="2">
    <location>
        <begin position="29"/>
        <end position="189"/>
    </location>
</feature>
<sequence length="192" mass="21254">MKRVFFLSIALFVGLTGCSSAPQTKGAMYLLPKAEPVTLSSSDIAQRPTLVVRPVTLASYLNDNGIVYRTSETQVIQAKHNQWAHSISEQITQRVVAELRHKQSHYWPTEMNNLLDQSGEAKLQLTLNKFNGSYKGNIEIEGEWLLINAEGKVENSAPIQISQPLQDEGYEALVNALSIGLESLTSDIAKQL</sequence>
<dbReference type="PROSITE" id="PS51257">
    <property type="entry name" value="PROKAR_LIPOPROTEIN"/>
    <property type="match status" value="1"/>
</dbReference>
<dbReference type="Proteomes" id="UP000714625">
    <property type="component" value="Unassembled WGS sequence"/>
</dbReference>
<reference evidence="3" key="1">
    <citation type="submission" date="2016-10" db="EMBL/GenBank/DDBJ databases">
        <title>The High Quality Genome of Vibrio alginolyticus K01M1.</title>
        <authorList>
            <person name="Wendling C."/>
            <person name="Chibani C.M."/>
            <person name="Hertel R."/>
            <person name="Sproer C."/>
            <person name="Bunk B."/>
            <person name="Overmann J."/>
            <person name="Roth O."/>
            <person name="Liesegang H."/>
        </authorList>
    </citation>
    <scope>NUCLEOTIDE SEQUENCE</scope>
    <source>
        <strain evidence="3">K05K4</strain>
    </source>
</reference>
<dbReference type="Pfam" id="PF03886">
    <property type="entry name" value="ABC_trans_aux"/>
    <property type="match status" value="1"/>
</dbReference>
<feature type="chain" id="PRO_5014548405" description="ABC-type transport auxiliary lipoprotein component domain-containing protein" evidence="1">
    <location>
        <begin position="22"/>
        <end position="192"/>
    </location>
</feature>
<keyword evidence="1" id="KW-0732">Signal</keyword>
<dbReference type="InterPro" id="IPR005586">
    <property type="entry name" value="ABC_trans_aux"/>
</dbReference>
<keyword evidence="6" id="KW-1185">Reference proteome</keyword>
<dbReference type="RefSeq" id="WP_017821657.1">
    <property type="nucleotide sequence ID" value="NZ_BTGI01000003.1"/>
</dbReference>
<dbReference type="Proteomes" id="UP000054316">
    <property type="component" value="Unassembled WGS sequence"/>
</dbReference>
<feature type="signal peptide" evidence="1">
    <location>
        <begin position="1"/>
        <end position="21"/>
    </location>
</feature>
<accession>A0A1W6U7A9</accession>
<evidence type="ECO:0000313" key="3">
    <source>
        <dbReference type="EMBL" id="ARP18908.1"/>
    </source>
</evidence>
<proteinExistence type="predicted"/>
<evidence type="ECO:0000313" key="4">
    <source>
        <dbReference type="EMBL" id="EGQ9136431.1"/>
    </source>
</evidence>
<dbReference type="Gene3D" id="3.40.50.10610">
    <property type="entry name" value="ABC-type transport auxiliary lipoprotein component"/>
    <property type="match status" value="1"/>
</dbReference>
<evidence type="ECO:0000256" key="1">
    <source>
        <dbReference type="SAM" id="SignalP"/>
    </source>
</evidence>
<dbReference type="SUPFAM" id="SSF159594">
    <property type="entry name" value="XCC0632-like"/>
    <property type="match status" value="1"/>
</dbReference>
<organism evidence="3">
    <name type="scientific">Vibrio alginolyticus</name>
    <dbReference type="NCBI Taxonomy" id="663"/>
    <lineage>
        <taxon>Bacteria</taxon>
        <taxon>Pseudomonadati</taxon>
        <taxon>Pseudomonadota</taxon>
        <taxon>Gammaproteobacteria</taxon>
        <taxon>Vibrionales</taxon>
        <taxon>Vibrionaceae</taxon>
        <taxon>Vibrio</taxon>
    </lineage>
</organism>
<protein>
    <recommendedName>
        <fullName evidence="2">ABC-type transport auxiliary lipoprotein component domain-containing protein</fullName>
    </recommendedName>
</protein>
<gene>
    <name evidence="5" type="ORF">AL553_013420</name>
    <name evidence="4" type="ORF">GHY86_14940</name>
    <name evidence="3" type="ORF">K05K4_20780</name>
</gene>